<dbReference type="InterPro" id="IPR011008">
    <property type="entry name" value="Dimeric_a/b-barrel"/>
</dbReference>
<sequence>MHSPLYVIVRFELKNGEIDQLIWLIRNFFREEVSQFPGFISAKLHRNSEGTILINYATWESAEHFQKFIAFARDSERSKQIQAYKPSQDRVFEISL</sequence>
<protein>
    <recommendedName>
        <fullName evidence="1">ABM domain-containing protein</fullName>
    </recommendedName>
</protein>
<organism evidence="2 3">
    <name type="scientific">Spirosoma agri</name>
    <dbReference type="NCBI Taxonomy" id="1987381"/>
    <lineage>
        <taxon>Bacteria</taxon>
        <taxon>Pseudomonadati</taxon>
        <taxon>Bacteroidota</taxon>
        <taxon>Cytophagia</taxon>
        <taxon>Cytophagales</taxon>
        <taxon>Cytophagaceae</taxon>
        <taxon>Spirosoma</taxon>
    </lineage>
</organism>
<comment type="caution">
    <text evidence="2">The sequence shown here is derived from an EMBL/GenBank/DDBJ whole genome shotgun (WGS) entry which is preliminary data.</text>
</comment>
<dbReference type="Pfam" id="PF03992">
    <property type="entry name" value="ABM"/>
    <property type="match status" value="1"/>
</dbReference>
<evidence type="ECO:0000313" key="3">
    <source>
        <dbReference type="Proteomes" id="UP000477386"/>
    </source>
</evidence>
<evidence type="ECO:0000313" key="2">
    <source>
        <dbReference type="EMBL" id="NEU67138.1"/>
    </source>
</evidence>
<dbReference type="RefSeq" id="WP_164036747.1">
    <property type="nucleotide sequence ID" value="NZ_JAAGNZ010000001.1"/>
</dbReference>
<evidence type="ECO:0000259" key="1">
    <source>
        <dbReference type="Pfam" id="PF03992"/>
    </source>
</evidence>
<dbReference type="Proteomes" id="UP000477386">
    <property type="component" value="Unassembled WGS sequence"/>
</dbReference>
<dbReference type="InterPro" id="IPR007138">
    <property type="entry name" value="ABM_dom"/>
</dbReference>
<gene>
    <name evidence="2" type="ORF">GK091_09630</name>
</gene>
<accession>A0A6M0IG49</accession>
<proteinExistence type="predicted"/>
<feature type="domain" description="ABM" evidence="1">
    <location>
        <begin position="4"/>
        <end position="68"/>
    </location>
</feature>
<name>A0A6M0IG49_9BACT</name>
<dbReference type="Gene3D" id="3.30.70.100">
    <property type="match status" value="1"/>
</dbReference>
<dbReference type="EMBL" id="JAAGNZ010000001">
    <property type="protein sequence ID" value="NEU67138.1"/>
    <property type="molecule type" value="Genomic_DNA"/>
</dbReference>
<dbReference type="AlphaFoldDB" id="A0A6M0IG49"/>
<dbReference type="SUPFAM" id="SSF54909">
    <property type="entry name" value="Dimeric alpha+beta barrel"/>
    <property type="match status" value="1"/>
</dbReference>
<reference evidence="2 3" key="1">
    <citation type="submission" date="2020-02" db="EMBL/GenBank/DDBJ databases">
        <title>Draft genome sequence of two Spirosoma agri KCTC 52727 and Spirosoma terrae KCTC 52035.</title>
        <authorList>
            <person name="Rojas J."/>
            <person name="Ambika Manirajan B."/>
            <person name="Ratering S."/>
            <person name="Suarez C."/>
            <person name="Schnell S."/>
        </authorList>
    </citation>
    <scope>NUCLEOTIDE SEQUENCE [LARGE SCALE GENOMIC DNA]</scope>
    <source>
        <strain evidence="2 3">KCTC 52727</strain>
    </source>
</reference>
<keyword evidence="3" id="KW-1185">Reference proteome</keyword>